<evidence type="ECO:0000313" key="3">
    <source>
        <dbReference type="Proteomes" id="UP001153269"/>
    </source>
</evidence>
<accession>A0A9N7Z3Z9</accession>
<proteinExistence type="predicted"/>
<evidence type="ECO:0000256" key="1">
    <source>
        <dbReference type="SAM" id="MobiDB-lite"/>
    </source>
</evidence>
<dbReference type="AlphaFoldDB" id="A0A9N7Z3Z9"/>
<feature type="compositionally biased region" description="Basic and acidic residues" evidence="1">
    <location>
        <begin position="69"/>
        <end position="79"/>
    </location>
</feature>
<organism evidence="2 3">
    <name type="scientific">Pleuronectes platessa</name>
    <name type="common">European plaice</name>
    <dbReference type="NCBI Taxonomy" id="8262"/>
    <lineage>
        <taxon>Eukaryota</taxon>
        <taxon>Metazoa</taxon>
        <taxon>Chordata</taxon>
        <taxon>Craniata</taxon>
        <taxon>Vertebrata</taxon>
        <taxon>Euteleostomi</taxon>
        <taxon>Actinopterygii</taxon>
        <taxon>Neopterygii</taxon>
        <taxon>Teleostei</taxon>
        <taxon>Neoteleostei</taxon>
        <taxon>Acanthomorphata</taxon>
        <taxon>Carangaria</taxon>
        <taxon>Pleuronectiformes</taxon>
        <taxon>Pleuronectoidei</taxon>
        <taxon>Pleuronectidae</taxon>
        <taxon>Pleuronectes</taxon>
    </lineage>
</organism>
<reference evidence="2" key="1">
    <citation type="submission" date="2020-03" db="EMBL/GenBank/DDBJ databases">
        <authorList>
            <person name="Weist P."/>
        </authorList>
    </citation>
    <scope>NUCLEOTIDE SEQUENCE</scope>
</reference>
<comment type="caution">
    <text evidence="2">The sequence shown here is derived from an EMBL/GenBank/DDBJ whole genome shotgun (WGS) entry which is preliminary data.</text>
</comment>
<sequence length="129" mass="13749">MNAPPQHGWRRRGGAGGAESRVVACRSGGTSRQLPSMQAVAAGSATGNKHITHLHSAPVSAQMASPAREAGRAMKRDELSDGEGNAEEERQREGRKDIFHGQPVKGDRGRGDWEDGSVESGGLHLFVFH</sequence>
<feature type="region of interest" description="Disordered" evidence="1">
    <location>
        <begin position="1"/>
        <end position="129"/>
    </location>
</feature>
<protein>
    <submittedName>
        <fullName evidence="2">Uncharacterized protein</fullName>
    </submittedName>
</protein>
<keyword evidence="3" id="KW-1185">Reference proteome</keyword>
<name>A0A9N7Z3Z9_PLEPL</name>
<dbReference type="EMBL" id="CADEAL010004054">
    <property type="protein sequence ID" value="CAB1450435.1"/>
    <property type="molecule type" value="Genomic_DNA"/>
</dbReference>
<evidence type="ECO:0000313" key="2">
    <source>
        <dbReference type="EMBL" id="CAB1450435.1"/>
    </source>
</evidence>
<gene>
    <name evidence="2" type="ORF">PLEPLA_LOCUS38124</name>
</gene>
<feature type="compositionally biased region" description="Basic and acidic residues" evidence="1">
    <location>
        <begin position="87"/>
        <end position="113"/>
    </location>
</feature>
<dbReference type="Proteomes" id="UP001153269">
    <property type="component" value="Unassembled WGS sequence"/>
</dbReference>